<gene>
    <name evidence="3" type="ordered locus">Tbis_1794</name>
</gene>
<feature type="transmembrane region" description="Helical" evidence="2">
    <location>
        <begin position="172"/>
        <end position="195"/>
    </location>
</feature>
<accession>D6YBE6</accession>
<dbReference type="OrthoDB" id="3811077at2"/>
<keyword evidence="2" id="KW-1133">Transmembrane helix</keyword>
<keyword evidence="2" id="KW-0812">Transmembrane</keyword>
<evidence type="ECO:0000313" key="4">
    <source>
        <dbReference type="Proteomes" id="UP000006640"/>
    </source>
</evidence>
<dbReference type="Proteomes" id="UP000006640">
    <property type="component" value="Chromosome"/>
</dbReference>
<evidence type="ECO:0000313" key="3">
    <source>
        <dbReference type="EMBL" id="ADG88506.1"/>
    </source>
</evidence>
<reference evidence="3 4" key="1">
    <citation type="submission" date="2010-01" db="EMBL/GenBank/DDBJ databases">
        <title>The complete genome of Thermobispora bispora DSM 43833.</title>
        <authorList>
            <consortium name="US DOE Joint Genome Institute (JGI-PGF)"/>
            <person name="Lucas S."/>
            <person name="Copeland A."/>
            <person name="Lapidus A."/>
            <person name="Glavina del Rio T."/>
            <person name="Dalin E."/>
            <person name="Tice H."/>
            <person name="Bruce D."/>
            <person name="Goodwin L."/>
            <person name="Pitluck S."/>
            <person name="Kyrpides N."/>
            <person name="Mavromatis K."/>
            <person name="Ivanova N."/>
            <person name="Mikhailova N."/>
            <person name="Chertkov O."/>
            <person name="Brettin T."/>
            <person name="Detter J.C."/>
            <person name="Han C."/>
            <person name="Larimer F."/>
            <person name="Land M."/>
            <person name="Hauser L."/>
            <person name="Markowitz V."/>
            <person name="Cheng J.-F."/>
            <person name="Hugenholtz P."/>
            <person name="Woyke T."/>
            <person name="Wu D."/>
            <person name="Jando M."/>
            <person name="Schneider S."/>
            <person name="Klenk H.-P."/>
            <person name="Eisen J.A."/>
        </authorList>
    </citation>
    <scope>NUCLEOTIDE SEQUENCE [LARGE SCALE GENOMIC DNA]</scope>
    <source>
        <strain evidence="4">ATCC 19993 / DSM 43833 / CBS 139.67 / JCM 10125 / KCTC 9307 / NBRC 14880 / R51</strain>
    </source>
</reference>
<evidence type="ECO:0008006" key="5">
    <source>
        <dbReference type="Google" id="ProtNLM"/>
    </source>
</evidence>
<evidence type="ECO:0000256" key="2">
    <source>
        <dbReference type="SAM" id="Phobius"/>
    </source>
</evidence>
<feature type="compositionally biased region" description="Pro residues" evidence="1">
    <location>
        <begin position="214"/>
        <end position="223"/>
    </location>
</feature>
<name>D6YBE6_THEBD</name>
<dbReference type="STRING" id="469371.Tbis_1794"/>
<dbReference type="AlphaFoldDB" id="D6YBE6"/>
<keyword evidence="2" id="KW-0472">Membrane</keyword>
<sequence>MRGMLTPLQYGDPPRLGPFVLRARLRSEPAGLVYLGEAPDGREVAVAVLNTGAARDPAARGRFVAALREAARIQRGGPLGWGTALAGRLRGRPAAACPEILAMDDGDAPWVAVPYLPGEPGAERFLEQVVVSGMLTGERTGPDFVPYWTGHPLPALPAPPPPPPPPVATQRAVLLASALLTALVAVLILLLWLMFRTDGEPPPPRPLPATNFVPTPPPQPASPEPGERSPSPSPSQDGSASPTPVPGESEEEGAPI</sequence>
<dbReference type="EMBL" id="CP001874">
    <property type="protein sequence ID" value="ADG88506.1"/>
    <property type="molecule type" value="Genomic_DNA"/>
</dbReference>
<keyword evidence="4" id="KW-1185">Reference proteome</keyword>
<feature type="region of interest" description="Disordered" evidence="1">
    <location>
        <begin position="203"/>
        <end position="256"/>
    </location>
</feature>
<dbReference type="KEGG" id="tbi:Tbis_1794"/>
<protein>
    <recommendedName>
        <fullName evidence="5">Serine/threonine protein kinase</fullName>
    </recommendedName>
</protein>
<evidence type="ECO:0000256" key="1">
    <source>
        <dbReference type="SAM" id="MobiDB-lite"/>
    </source>
</evidence>
<dbReference type="HOGENOM" id="CLU_1085579_0_0_11"/>
<organism evidence="3 4">
    <name type="scientific">Thermobispora bispora (strain ATCC 19993 / DSM 43833 / CBS 139.67 / JCM 10125 / KCTC 9307 / NBRC 14880 / R51)</name>
    <dbReference type="NCBI Taxonomy" id="469371"/>
    <lineage>
        <taxon>Bacteria</taxon>
        <taxon>Bacillati</taxon>
        <taxon>Actinomycetota</taxon>
        <taxon>Actinomycetes</taxon>
        <taxon>Streptosporangiales</taxon>
        <taxon>Streptosporangiaceae</taxon>
        <taxon>Thermobispora</taxon>
    </lineage>
</organism>
<proteinExistence type="predicted"/>
<dbReference type="eggNOG" id="COG0515">
    <property type="taxonomic scope" value="Bacteria"/>
</dbReference>